<proteinExistence type="predicted"/>
<gene>
    <name evidence="2" type="ORF">Ae201684_003252</name>
</gene>
<sequence length="222" mass="24347">MSPSKVITKIVLINVVLPLIIYNIASKHTSQVVALVLSGIPPAADTLNTMVKDRRIDMLSSLTVVSIALSAFIATLTHDPKLLLVKDSLFTLIIGATFWLSTVCGKENLIWTYNRQFRGPDAKAELDAAYAKPDVRSRSNFICRVWGSGLLLEATIRVALVYMISVDAMAYMSPILMVAAFGCLGLWTKWYVGKIQRQAAEHAKEEVTLPNPSYSKSSSSVV</sequence>
<reference evidence="2 3" key="1">
    <citation type="submission" date="2019-07" db="EMBL/GenBank/DDBJ databases">
        <title>Genomics analysis of Aphanomyces spp. identifies a new class of oomycete effector associated with host adaptation.</title>
        <authorList>
            <person name="Gaulin E."/>
        </authorList>
    </citation>
    <scope>NUCLEOTIDE SEQUENCE [LARGE SCALE GENOMIC DNA]</scope>
    <source>
        <strain evidence="2 3">ATCC 201684</strain>
    </source>
</reference>
<keyword evidence="3" id="KW-1185">Reference proteome</keyword>
<evidence type="ECO:0000313" key="2">
    <source>
        <dbReference type="EMBL" id="KAF0741571.1"/>
    </source>
</evidence>
<dbReference type="EMBL" id="VJMJ01000036">
    <property type="protein sequence ID" value="KAF0741571.1"/>
    <property type="molecule type" value="Genomic_DNA"/>
</dbReference>
<feature type="transmembrane region" description="Helical" evidence="1">
    <location>
        <begin position="141"/>
        <end position="162"/>
    </location>
</feature>
<name>A0A6G0XMP8_9STRA</name>
<feature type="transmembrane region" description="Helical" evidence="1">
    <location>
        <begin position="88"/>
        <end position="105"/>
    </location>
</feature>
<dbReference type="AlphaFoldDB" id="A0A6G0XMP8"/>
<keyword evidence="1" id="KW-0472">Membrane</keyword>
<evidence type="ECO:0000256" key="1">
    <source>
        <dbReference type="SAM" id="Phobius"/>
    </source>
</evidence>
<accession>A0A6G0XMP8</accession>
<organism evidence="2 3">
    <name type="scientific">Aphanomyces euteiches</name>
    <dbReference type="NCBI Taxonomy" id="100861"/>
    <lineage>
        <taxon>Eukaryota</taxon>
        <taxon>Sar</taxon>
        <taxon>Stramenopiles</taxon>
        <taxon>Oomycota</taxon>
        <taxon>Saprolegniomycetes</taxon>
        <taxon>Saprolegniales</taxon>
        <taxon>Verrucalvaceae</taxon>
        <taxon>Aphanomyces</taxon>
    </lineage>
</organism>
<keyword evidence="1" id="KW-0812">Transmembrane</keyword>
<dbReference type="NCBIfam" id="NF041646">
    <property type="entry name" value="VC0807_fam"/>
    <property type="match status" value="1"/>
</dbReference>
<feature type="transmembrane region" description="Helical" evidence="1">
    <location>
        <begin position="168"/>
        <end position="187"/>
    </location>
</feature>
<evidence type="ECO:0000313" key="3">
    <source>
        <dbReference type="Proteomes" id="UP000481153"/>
    </source>
</evidence>
<dbReference type="VEuPathDB" id="FungiDB:AeMF1_014185"/>
<comment type="caution">
    <text evidence="2">The sequence shown here is derived from an EMBL/GenBank/DDBJ whole genome shotgun (WGS) entry which is preliminary data.</text>
</comment>
<keyword evidence="1" id="KW-1133">Transmembrane helix</keyword>
<protein>
    <submittedName>
        <fullName evidence="2">Uncharacterized protein</fullName>
    </submittedName>
</protein>
<dbReference type="Proteomes" id="UP000481153">
    <property type="component" value="Unassembled WGS sequence"/>
</dbReference>
<feature type="transmembrane region" description="Helical" evidence="1">
    <location>
        <begin position="58"/>
        <end position="76"/>
    </location>
</feature>